<gene>
    <name evidence="2" type="ORF">DM826_09640</name>
</gene>
<accession>A0A3A6PQP0</accession>
<dbReference type="OrthoDB" id="280869at2157"/>
<evidence type="ECO:0000259" key="1">
    <source>
        <dbReference type="Pfam" id="PF26470"/>
    </source>
</evidence>
<proteinExistence type="predicted"/>
<keyword evidence="3" id="KW-1185">Reference proteome</keyword>
<dbReference type="RefSeq" id="WP_120103188.1">
    <property type="nucleotide sequence ID" value="NZ_QKNY01000018.1"/>
</dbReference>
<protein>
    <recommendedName>
        <fullName evidence="1">DUF8145 domain-containing protein</fullName>
    </recommendedName>
</protein>
<feature type="domain" description="DUF8145" evidence="1">
    <location>
        <begin position="4"/>
        <end position="67"/>
    </location>
</feature>
<organism evidence="2 3">
    <name type="scientific">Halonotius aquaticus</name>
    <dbReference type="NCBI Taxonomy" id="2216978"/>
    <lineage>
        <taxon>Archaea</taxon>
        <taxon>Methanobacteriati</taxon>
        <taxon>Methanobacteriota</taxon>
        <taxon>Stenosarchaea group</taxon>
        <taxon>Halobacteria</taxon>
        <taxon>Halobacteriales</taxon>
        <taxon>Haloferacaceae</taxon>
        <taxon>Halonotius</taxon>
    </lineage>
</organism>
<dbReference type="AlphaFoldDB" id="A0A3A6PQP0"/>
<name>A0A3A6PQP0_9EURY</name>
<sequence>MNDVPGDAPARCPACGRPYASVSAHSGSLMVNLLDNERYQRVCFEPTSQDGDPCVYFYHHTHEQAALSEGTETATTG</sequence>
<dbReference type="Proteomes" id="UP000276588">
    <property type="component" value="Unassembled WGS sequence"/>
</dbReference>
<dbReference type="Pfam" id="PF26470">
    <property type="entry name" value="DUF8145"/>
    <property type="match status" value="1"/>
</dbReference>
<dbReference type="InterPro" id="IPR058458">
    <property type="entry name" value="DUF8145"/>
</dbReference>
<comment type="caution">
    <text evidence="2">The sequence shown here is derived from an EMBL/GenBank/DDBJ whole genome shotgun (WGS) entry which is preliminary data.</text>
</comment>
<evidence type="ECO:0000313" key="3">
    <source>
        <dbReference type="Proteomes" id="UP000276588"/>
    </source>
</evidence>
<reference evidence="2 3" key="1">
    <citation type="submission" date="2018-06" db="EMBL/GenBank/DDBJ databases">
        <title>Halonotius sp. F13-13 a new haloarchaeeon isolated from a solar saltern from Isla Cristina, Huelva, Spain.</title>
        <authorList>
            <person name="Duran-Viseras A."/>
            <person name="Sanchez-Porro C."/>
            <person name="Ventosa A."/>
        </authorList>
    </citation>
    <scope>NUCLEOTIDE SEQUENCE [LARGE SCALE GENOMIC DNA]</scope>
    <source>
        <strain evidence="2 3">F13-13</strain>
    </source>
</reference>
<dbReference type="EMBL" id="QKNY01000018">
    <property type="protein sequence ID" value="RJX41918.1"/>
    <property type="molecule type" value="Genomic_DNA"/>
</dbReference>
<evidence type="ECO:0000313" key="2">
    <source>
        <dbReference type="EMBL" id="RJX41918.1"/>
    </source>
</evidence>